<dbReference type="UniPathway" id="UPA00251">
    <property type="reaction ID" value="UER00320"/>
</dbReference>
<comment type="similarity">
    <text evidence="2 9">Belongs to the uroporphyrinogen-III synthase family.</text>
</comment>
<evidence type="ECO:0000256" key="1">
    <source>
        <dbReference type="ARBA" id="ARBA00004772"/>
    </source>
</evidence>
<dbReference type="PANTHER" id="PTHR38042:SF1">
    <property type="entry name" value="UROPORPHYRINOGEN-III SYNTHASE, CHLOROPLASTIC"/>
    <property type="match status" value="1"/>
</dbReference>
<gene>
    <name evidence="11" type="ORF">H4O09_02700</name>
</gene>
<evidence type="ECO:0000313" key="12">
    <source>
        <dbReference type="Proteomes" id="UP000550609"/>
    </source>
</evidence>
<dbReference type="InterPro" id="IPR003754">
    <property type="entry name" value="4pyrrol_synth_uPrphyn_synth"/>
</dbReference>
<dbReference type="EC" id="4.2.1.75" evidence="3 9"/>
<dbReference type="SUPFAM" id="SSF69618">
    <property type="entry name" value="HemD-like"/>
    <property type="match status" value="1"/>
</dbReference>
<dbReference type="GO" id="GO:0006780">
    <property type="term" value="P:uroporphyrinogen III biosynthetic process"/>
    <property type="evidence" value="ECO:0007669"/>
    <property type="project" value="UniProtKB-UniRule"/>
</dbReference>
<evidence type="ECO:0000256" key="4">
    <source>
        <dbReference type="ARBA" id="ARBA00023239"/>
    </source>
</evidence>
<dbReference type="Pfam" id="PF02602">
    <property type="entry name" value="HEM4"/>
    <property type="match status" value="1"/>
</dbReference>
<name>A0A7W3UY22_9GAMM</name>
<comment type="caution">
    <text evidence="11">The sequence shown here is derived from an EMBL/GenBank/DDBJ whole genome shotgun (WGS) entry which is preliminary data.</text>
</comment>
<evidence type="ECO:0000259" key="10">
    <source>
        <dbReference type="Pfam" id="PF02602"/>
    </source>
</evidence>
<dbReference type="PANTHER" id="PTHR38042">
    <property type="entry name" value="UROPORPHYRINOGEN-III SYNTHASE, CHLOROPLASTIC"/>
    <property type="match status" value="1"/>
</dbReference>
<dbReference type="AlphaFoldDB" id="A0A7W3UY22"/>
<reference evidence="11 12" key="1">
    <citation type="submission" date="2020-08" db="EMBL/GenBank/DDBJ databases">
        <title>Stenotrophomonas sp. W1S232.</title>
        <authorList>
            <person name="Deng Y."/>
        </authorList>
    </citation>
    <scope>NUCLEOTIDE SEQUENCE [LARGE SCALE GENOMIC DNA]</scope>
    <source>
        <strain evidence="11 12">W1S232</strain>
    </source>
</reference>
<protein>
    <recommendedName>
        <fullName evidence="7 9">Uroporphyrinogen-III synthase</fullName>
        <ecNumber evidence="3 9">4.2.1.75</ecNumber>
    </recommendedName>
</protein>
<evidence type="ECO:0000256" key="7">
    <source>
        <dbReference type="ARBA" id="ARBA00040167"/>
    </source>
</evidence>
<dbReference type="InterPro" id="IPR039793">
    <property type="entry name" value="UROS/Hem4"/>
</dbReference>
<comment type="catalytic activity">
    <reaction evidence="8 9">
        <text>hydroxymethylbilane = uroporphyrinogen III + H2O</text>
        <dbReference type="Rhea" id="RHEA:18965"/>
        <dbReference type="ChEBI" id="CHEBI:15377"/>
        <dbReference type="ChEBI" id="CHEBI:57308"/>
        <dbReference type="ChEBI" id="CHEBI:57845"/>
        <dbReference type="EC" id="4.2.1.75"/>
    </reaction>
</comment>
<dbReference type="GO" id="GO:0004852">
    <property type="term" value="F:uroporphyrinogen-III synthase activity"/>
    <property type="evidence" value="ECO:0007669"/>
    <property type="project" value="UniProtKB-UniRule"/>
</dbReference>
<dbReference type="Proteomes" id="UP000550609">
    <property type="component" value="Unassembled WGS sequence"/>
</dbReference>
<sequence length="262" mass="27713">MPPMSHSANHPPSWTLLSLRPRGQHGPLRTLATAAGGRLLALSPWAIVPRTTAADRQQLAAALACPQVLFTSPAAVQAANALLPLAGIDPPPAWLAVGEGSAHALRQAGLAQVQAPRQMDSEGLLALPALRDPRGRRIGMVTAPGGRGVIAQTLQQRGAQLVLAEVYDRVPLRLRGRQRARLNRLPANSVLALSSGKALEQLWAQLEPRQQQQLRQCTAIAASARLAQQARDLGFARVHQADSAMPADLFAAWQALALPGGG</sequence>
<evidence type="ECO:0000256" key="3">
    <source>
        <dbReference type="ARBA" id="ARBA00013109"/>
    </source>
</evidence>
<dbReference type="CDD" id="cd06578">
    <property type="entry name" value="HemD"/>
    <property type="match status" value="1"/>
</dbReference>
<dbReference type="Gene3D" id="3.40.50.10090">
    <property type="match status" value="2"/>
</dbReference>
<keyword evidence="5 9" id="KW-0627">Porphyrin biosynthesis</keyword>
<accession>A0A7W3UY22</accession>
<evidence type="ECO:0000256" key="9">
    <source>
        <dbReference type="RuleBase" id="RU366031"/>
    </source>
</evidence>
<evidence type="ECO:0000256" key="5">
    <source>
        <dbReference type="ARBA" id="ARBA00023244"/>
    </source>
</evidence>
<comment type="pathway">
    <text evidence="1 9">Porphyrin-containing compound metabolism; protoporphyrin-IX biosynthesis; coproporphyrinogen-III from 5-aminolevulinate: step 3/4.</text>
</comment>
<evidence type="ECO:0000256" key="8">
    <source>
        <dbReference type="ARBA" id="ARBA00048617"/>
    </source>
</evidence>
<evidence type="ECO:0000313" key="11">
    <source>
        <dbReference type="EMBL" id="MBB1115975.1"/>
    </source>
</evidence>
<dbReference type="InterPro" id="IPR036108">
    <property type="entry name" value="4pyrrol_syn_uPrphyn_synt_sf"/>
</dbReference>
<dbReference type="EMBL" id="JACIUV010000001">
    <property type="protein sequence ID" value="MBB1115975.1"/>
    <property type="molecule type" value="Genomic_DNA"/>
</dbReference>
<feature type="domain" description="Tetrapyrrole biosynthesis uroporphyrinogen III synthase" evidence="10">
    <location>
        <begin position="29"/>
        <end position="250"/>
    </location>
</feature>
<organism evidence="11 12">
    <name type="scientific">Stenotrophomonas koreensis</name>
    <dbReference type="NCBI Taxonomy" id="266128"/>
    <lineage>
        <taxon>Bacteria</taxon>
        <taxon>Pseudomonadati</taxon>
        <taxon>Pseudomonadota</taxon>
        <taxon>Gammaproteobacteria</taxon>
        <taxon>Lysobacterales</taxon>
        <taxon>Lysobacteraceae</taxon>
        <taxon>Stenotrophomonas</taxon>
    </lineage>
</organism>
<evidence type="ECO:0000256" key="6">
    <source>
        <dbReference type="ARBA" id="ARBA00037589"/>
    </source>
</evidence>
<evidence type="ECO:0000256" key="2">
    <source>
        <dbReference type="ARBA" id="ARBA00008133"/>
    </source>
</evidence>
<comment type="function">
    <text evidence="6 9">Catalyzes cyclization of the linear tetrapyrrole, hydroxymethylbilane, to the macrocyclic uroporphyrinogen III.</text>
</comment>
<proteinExistence type="inferred from homology"/>
<dbReference type="GO" id="GO:0006782">
    <property type="term" value="P:protoporphyrinogen IX biosynthetic process"/>
    <property type="evidence" value="ECO:0007669"/>
    <property type="project" value="UniProtKB-UniRule"/>
</dbReference>
<keyword evidence="4 9" id="KW-0456">Lyase</keyword>